<keyword evidence="5 6" id="KW-0456">Lyase</keyword>
<keyword evidence="4 6" id="KW-0368">Histidine biosynthesis</keyword>
<comment type="similarity">
    <text evidence="6 7">Belongs to the imidazoleglycerol-phosphate dehydratase family.</text>
</comment>
<protein>
    <recommendedName>
        <fullName evidence="2 6">Imidazoleglycerol-phosphate dehydratase</fullName>
        <shortName evidence="6">IGPD</shortName>
        <ecNumber evidence="6 7">4.2.1.19</ecNumber>
    </recommendedName>
</protein>
<dbReference type="InterPro" id="IPR038494">
    <property type="entry name" value="IGPD_sf"/>
</dbReference>
<proteinExistence type="inferred from homology"/>
<evidence type="ECO:0000313" key="8">
    <source>
        <dbReference type="EMBL" id="GAF25240.1"/>
    </source>
</evidence>
<dbReference type="Gene3D" id="3.30.230.40">
    <property type="entry name" value="Imidazole glycerol phosphate dehydratase, domain 1"/>
    <property type="match status" value="2"/>
</dbReference>
<dbReference type="Pfam" id="PF00475">
    <property type="entry name" value="IGPD"/>
    <property type="match status" value="1"/>
</dbReference>
<dbReference type="NCBIfam" id="NF002111">
    <property type="entry name" value="PRK00951.2-1"/>
    <property type="match status" value="1"/>
</dbReference>
<dbReference type="InterPro" id="IPR020565">
    <property type="entry name" value="ImidazoleglycerP_deHydtase_CS"/>
</dbReference>
<keyword evidence="6" id="KW-0963">Cytoplasm</keyword>
<dbReference type="GO" id="GO:0004424">
    <property type="term" value="F:imidazoleglycerol-phosphate dehydratase activity"/>
    <property type="evidence" value="ECO:0007669"/>
    <property type="project" value="UniProtKB-UniRule"/>
</dbReference>
<reference evidence="8" key="1">
    <citation type="journal article" date="2014" name="Gene">
        <title>Genome-guided analysis of transformation efficiency and carbon dioxide assimilation by Moorella thermoacetica Y72.</title>
        <authorList>
            <person name="Tsukahara K."/>
            <person name="Kita A."/>
            <person name="Nakashimada Y."/>
            <person name="Hoshino T."/>
            <person name="Murakami K."/>
        </authorList>
    </citation>
    <scope>NUCLEOTIDE SEQUENCE [LARGE SCALE GENOMIC DNA]</scope>
    <source>
        <strain evidence="8">Y72</strain>
    </source>
</reference>
<dbReference type="EC" id="4.2.1.19" evidence="6 7"/>
<dbReference type="RefSeq" id="WP_025773270.1">
    <property type="nucleotide sequence ID" value="NZ_DF238840.1"/>
</dbReference>
<keyword evidence="3 6" id="KW-0028">Amino-acid biosynthesis</keyword>
<dbReference type="PANTHER" id="PTHR23133">
    <property type="entry name" value="IMIDAZOLEGLYCEROL-PHOSPHATE DEHYDRATASE HIS7"/>
    <property type="match status" value="1"/>
</dbReference>
<dbReference type="AlphaFoldDB" id="A0A0S6UBD8"/>
<dbReference type="CDD" id="cd07914">
    <property type="entry name" value="IGPD"/>
    <property type="match status" value="1"/>
</dbReference>
<dbReference type="PROSITE" id="PS00955">
    <property type="entry name" value="IGP_DEHYDRATASE_2"/>
    <property type="match status" value="1"/>
</dbReference>
<dbReference type="SUPFAM" id="SSF54211">
    <property type="entry name" value="Ribosomal protein S5 domain 2-like"/>
    <property type="match status" value="2"/>
</dbReference>
<dbReference type="FunFam" id="3.30.230.40:FF:000001">
    <property type="entry name" value="Imidazoleglycerol-phosphate dehydratase HisB"/>
    <property type="match status" value="1"/>
</dbReference>
<dbReference type="UniPathway" id="UPA00031">
    <property type="reaction ID" value="UER00011"/>
</dbReference>
<dbReference type="NCBIfam" id="NF002114">
    <property type="entry name" value="PRK00951.2-4"/>
    <property type="match status" value="1"/>
</dbReference>
<dbReference type="GO" id="GO:0005737">
    <property type="term" value="C:cytoplasm"/>
    <property type="evidence" value="ECO:0007669"/>
    <property type="project" value="UniProtKB-SubCell"/>
</dbReference>
<comment type="pathway">
    <text evidence="1 6 7">Amino-acid biosynthesis; L-histidine biosynthesis; L-histidine from 5-phospho-alpha-D-ribose 1-diphosphate: step 6/9.</text>
</comment>
<dbReference type="FunFam" id="3.30.230.40:FF:000003">
    <property type="entry name" value="Imidazoleglycerol-phosphate dehydratase HisB"/>
    <property type="match status" value="1"/>
</dbReference>
<evidence type="ECO:0000256" key="2">
    <source>
        <dbReference type="ARBA" id="ARBA00016664"/>
    </source>
</evidence>
<evidence type="ECO:0000256" key="1">
    <source>
        <dbReference type="ARBA" id="ARBA00005047"/>
    </source>
</evidence>
<dbReference type="GO" id="GO:0000105">
    <property type="term" value="P:L-histidine biosynthetic process"/>
    <property type="evidence" value="ECO:0007669"/>
    <property type="project" value="UniProtKB-UniRule"/>
</dbReference>
<dbReference type="InterPro" id="IPR020568">
    <property type="entry name" value="Ribosomal_Su5_D2-typ_SF"/>
</dbReference>
<evidence type="ECO:0000256" key="6">
    <source>
        <dbReference type="HAMAP-Rule" id="MF_00076"/>
    </source>
</evidence>
<evidence type="ECO:0000256" key="5">
    <source>
        <dbReference type="ARBA" id="ARBA00023239"/>
    </source>
</evidence>
<evidence type="ECO:0000256" key="7">
    <source>
        <dbReference type="RuleBase" id="RU000599"/>
    </source>
</evidence>
<comment type="subcellular location">
    <subcellularLocation>
        <location evidence="6 7">Cytoplasm</location>
    </subcellularLocation>
</comment>
<dbReference type="Proteomes" id="UP000063718">
    <property type="component" value="Unassembled WGS sequence"/>
</dbReference>
<organism evidence="8">
    <name type="scientific">Moorella thermoacetica Y72</name>
    <dbReference type="NCBI Taxonomy" id="1325331"/>
    <lineage>
        <taxon>Bacteria</taxon>
        <taxon>Bacillati</taxon>
        <taxon>Bacillota</taxon>
        <taxon>Clostridia</taxon>
        <taxon>Neomoorellales</taxon>
        <taxon>Neomoorellaceae</taxon>
        <taxon>Neomoorella</taxon>
    </lineage>
</organism>
<dbReference type="PROSITE" id="PS00954">
    <property type="entry name" value="IGP_DEHYDRATASE_1"/>
    <property type="match status" value="1"/>
</dbReference>
<dbReference type="PANTHER" id="PTHR23133:SF2">
    <property type="entry name" value="IMIDAZOLEGLYCEROL-PHOSPHATE DEHYDRATASE"/>
    <property type="match status" value="1"/>
</dbReference>
<sequence length="196" mass="21362">MSREALIERQTTETNIRLKVALDGSGTWQGSSGIPFFDHLLAQMARHGLLDLKVWAEGDLEVDNHHTVEDIGICLGQAVKKALGDKKGISRYGSALVPMDEALVLVALDFSGRPYLAWGLELPPGRIGSLETELVEEFLRAMVNNSGLTLHVRQLAGHNAHHLAEALFKALGRAIRQAVTLDQREQGIPSTKGILS</sequence>
<name>A0A0S6UBD8_NEOTH</name>
<comment type="catalytic activity">
    <reaction evidence="6 7">
        <text>D-erythro-1-(imidazol-4-yl)glycerol 3-phosphate = 3-(imidazol-4-yl)-2-oxopropyl phosphate + H2O</text>
        <dbReference type="Rhea" id="RHEA:11040"/>
        <dbReference type="ChEBI" id="CHEBI:15377"/>
        <dbReference type="ChEBI" id="CHEBI:57766"/>
        <dbReference type="ChEBI" id="CHEBI:58278"/>
        <dbReference type="EC" id="4.2.1.19"/>
    </reaction>
</comment>
<dbReference type="EMBL" id="DF238840">
    <property type="protein sequence ID" value="GAF25240.1"/>
    <property type="molecule type" value="Genomic_DNA"/>
</dbReference>
<accession>A0A0S6UBD8</accession>
<dbReference type="HAMAP" id="MF_00076">
    <property type="entry name" value="HisB"/>
    <property type="match status" value="1"/>
</dbReference>
<evidence type="ECO:0000256" key="4">
    <source>
        <dbReference type="ARBA" id="ARBA00023102"/>
    </source>
</evidence>
<dbReference type="InterPro" id="IPR000807">
    <property type="entry name" value="ImidazoleglycerolP_deHydtase"/>
</dbReference>
<gene>
    <name evidence="6" type="primary">hisB</name>
    <name evidence="8" type="ORF">MTY_0570</name>
</gene>
<evidence type="ECO:0000256" key="3">
    <source>
        <dbReference type="ARBA" id="ARBA00022605"/>
    </source>
</evidence>